<keyword evidence="2" id="KW-1185">Reference proteome</keyword>
<proteinExistence type="predicted"/>
<dbReference type="Proteomes" id="UP000070700">
    <property type="component" value="Unassembled WGS sequence"/>
</dbReference>
<dbReference type="InterPro" id="IPR052400">
    <property type="entry name" value="Zn2-C6_fungal_TF"/>
</dbReference>
<dbReference type="GeneID" id="28822005"/>
<dbReference type="InterPro" id="IPR021858">
    <property type="entry name" value="Fun_TF"/>
</dbReference>
<dbReference type="OrthoDB" id="5386330at2759"/>
<dbReference type="RefSeq" id="XP_018065815.1">
    <property type="nucleotide sequence ID" value="XM_018212279.1"/>
</dbReference>
<sequence>MQVKEGQVYEVKPSCGRCKKNPLACSYLDVPGTSSDLDTGATSSTSSQVSDFRIGRFSRETSKSPRVSIPELHQEISTPLFGVKELELLHFYTGTTCFTVSTIPERHLLWQQVVPRIAFTHHFLLHGIMAFSAMHLARLQPDRVASLHAEASMHHDIGLRMFQSTMLDLSPQNCDACFAYSSIIVVYTWASSDQTADLFFSDKAITGERLTVGWSSLLRGVQTLLNTAGEWIARGSLGVMLYSFAMDRELAKQISPDVTSKLSSLSSLWTASSARFSEVEVAAFNETLGLLHEGYGLVISSSSEWLVDLISIALGWPIRVPEAFLAMVTALVPEALVVLAHYSLLLNPVDHIWYMHGMRRHLLQTIHCRVGARWEHWILWLL</sequence>
<name>A0A194WU26_MOLSC</name>
<dbReference type="Pfam" id="PF11951">
    <property type="entry name" value="Fungal_trans_2"/>
    <property type="match status" value="1"/>
</dbReference>
<dbReference type="KEGG" id="psco:LY89DRAFT_654081"/>
<dbReference type="PANTHER" id="PTHR47657:SF7">
    <property type="entry name" value="STEROL REGULATORY ELEMENT-BINDING PROTEIN ECM22"/>
    <property type="match status" value="1"/>
</dbReference>
<protein>
    <submittedName>
        <fullName evidence="1">Uncharacterized protein</fullName>
    </submittedName>
</protein>
<organism evidence="1 2">
    <name type="scientific">Mollisia scopiformis</name>
    <name type="common">Conifer needle endophyte fungus</name>
    <name type="synonym">Phialocephala scopiformis</name>
    <dbReference type="NCBI Taxonomy" id="149040"/>
    <lineage>
        <taxon>Eukaryota</taxon>
        <taxon>Fungi</taxon>
        <taxon>Dikarya</taxon>
        <taxon>Ascomycota</taxon>
        <taxon>Pezizomycotina</taxon>
        <taxon>Leotiomycetes</taxon>
        <taxon>Helotiales</taxon>
        <taxon>Mollisiaceae</taxon>
        <taxon>Mollisia</taxon>
    </lineage>
</organism>
<dbReference type="EMBL" id="KQ947426">
    <property type="protein sequence ID" value="KUJ11460.1"/>
    <property type="molecule type" value="Genomic_DNA"/>
</dbReference>
<dbReference type="PANTHER" id="PTHR47657">
    <property type="entry name" value="STEROL REGULATORY ELEMENT-BINDING PROTEIN ECM22"/>
    <property type="match status" value="1"/>
</dbReference>
<dbReference type="InParanoid" id="A0A194WU26"/>
<gene>
    <name evidence="1" type="ORF">LY89DRAFT_654081</name>
</gene>
<dbReference type="GO" id="GO:0000981">
    <property type="term" value="F:DNA-binding transcription factor activity, RNA polymerase II-specific"/>
    <property type="evidence" value="ECO:0007669"/>
    <property type="project" value="TreeGrafter"/>
</dbReference>
<dbReference type="FunCoup" id="A0A194WU26">
    <property type="interactions" value="790"/>
</dbReference>
<accession>A0A194WU26</accession>
<evidence type="ECO:0000313" key="1">
    <source>
        <dbReference type="EMBL" id="KUJ11460.1"/>
    </source>
</evidence>
<reference evidence="1 2" key="1">
    <citation type="submission" date="2015-10" db="EMBL/GenBank/DDBJ databases">
        <title>Full genome of DAOMC 229536 Phialocephala scopiformis, a fungal endophyte of spruce producing the potent anti-insectan compound rugulosin.</title>
        <authorList>
            <consortium name="DOE Joint Genome Institute"/>
            <person name="Walker A.K."/>
            <person name="Frasz S.L."/>
            <person name="Seifert K.A."/>
            <person name="Miller J.D."/>
            <person name="Mondo S.J."/>
            <person name="Labutti K."/>
            <person name="Lipzen A."/>
            <person name="Dockter R."/>
            <person name="Kennedy M."/>
            <person name="Grigoriev I.V."/>
            <person name="Spatafora J.W."/>
        </authorList>
    </citation>
    <scope>NUCLEOTIDE SEQUENCE [LARGE SCALE GENOMIC DNA]</scope>
    <source>
        <strain evidence="1 2">CBS 120377</strain>
    </source>
</reference>
<evidence type="ECO:0000313" key="2">
    <source>
        <dbReference type="Proteomes" id="UP000070700"/>
    </source>
</evidence>
<dbReference type="AlphaFoldDB" id="A0A194WU26"/>